<dbReference type="InterPro" id="IPR029044">
    <property type="entry name" value="Nucleotide-diphossugar_trans"/>
</dbReference>
<evidence type="ECO:0000313" key="2">
    <source>
        <dbReference type="EMBL" id="OIQ58659.1"/>
    </source>
</evidence>
<dbReference type="EC" id="1.1.1.328" evidence="2"/>
<dbReference type="Gene3D" id="3.90.550.10">
    <property type="entry name" value="Spore Coat Polysaccharide Biosynthesis Protein SpsA, Chain A"/>
    <property type="match status" value="1"/>
</dbReference>
<dbReference type="Pfam" id="PF12804">
    <property type="entry name" value="NTP_transf_3"/>
    <property type="match status" value="1"/>
</dbReference>
<dbReference type="GO" id="GO:0016491">
    <property type="term" value="F:oxidoreductase activity"/>
    <property type="evidence" value="ECO:0007669"/>
    <property type="project" value="UniProtKB-KW"/>
</dbReference>
<reference evidence="2 3" key="1">
    <citation type="submission" date="2016-08" db="EMBL/GenBank/DDBJ databases">
        <title>Genome-based comparison of Moorella thermoacetic strains.</title>
        <authorList>
            <person name="Poehlein A."/>
            <person name="Bengelsdorf F.R."/>
            <person name="Esser C."/>
            <person name="Duerre P."/>
            <person name="Daniel R."/>
        </authorList>
    </citation>
    <scope>NUCLEOTIDE SEQUENCE [LARGE SCALE GENOMIC DNA]</scope>
    <source>
        <strain evidence="2 3">DSM 21394</strain>
    </source>
</reference>
<protein>
    <submittedName>
        <fullName evidence="2">Nicotine blue oxidoreductase</fullName>
        <ecNumber evidence="2">1.1.1.328</ecNumber>
    </submittedName>
</protein>
<organism evidence="2 3">
    <name type="scientific">Neomoorella thermoacetica</name>
    <name type="common">Clostridium thermoaceticum</name>
    <dbReference type="NCBI Taxonomy" id="1525"/>
    <lineage>
        <taxon>Bacteria</taxon>
        <taxon>Bacillati</taxon>
        <taxon>Bacillota</taxon>
        <taxon>Clostridia</taxon>
        <taxon>Neomoorellales</taxon>
        <taxon>Neomoorellaceae</taxon>
        <taxon>Neomoorella</taxon>
    </lineage>
</organism>
<dbReference type="InterPro" id="IPR025877">
    <property type="entry name" value="MobA-like_NTP_Trfase"/>
</dbReference>
<gene>
    <name evidence="2" type="primary">nboR</name>
    <name evidence="2" type="ORF">MOTE_18470</name>
</gene>
<comment type="caution">
    <text evidence="2">The sequence shown here is derived from an EMBL/GenBank/DDBJ whole genome shotgun (WGS) entry which is preliminary data.</text>
</comment>
<sequence>MQLRQALDLQSKEIITMVGAGGKTSALICLARELAAAGKRVIVAPTTRMLPGQLSRLAEPVITGDGNCLMKAVKYRLQGENLITCGAGIDDQGKVMGLDAATVAALGNLDVDYLLLEGDGAAGALLKAPAAHEPVIPPVTTMVIAVAGLPVLGRPLAPPFVHRPRVVAGLLGREEDGPLAEADLARVLVHPDGGRKGVPQGARWLALLNQAGDYDLLRRGREVAAAILKAGGERVILGAVATANPVRQVLGGLEPPAGRVGVIVLAAGAGKRMGGGKLLLPLKGQPLVRRAVLTALEAAGEKVVVVLGHESERIAAALAGLKVDLAINPAYRQGLSTSLQAGLAALPPRTPAALFVLADQPGVTPAVLRQLLEAYRPGGRKIIVPVYRGRRGNPVLIDRDLWPQILDLQGDIGAREIIREHPEEVLPVEVSCPGIFQDIDTLADYRAWLQENNLC</sequence>
<dbReference type="InterPro" id="IPR017696">
    <property type="entry name" value="Mo_hydrolase_YgfJ"/>
</dbReference>
<dbReference type="Proteomes" id="UP000182811">
    <property type="component" value="Unassembled WGS sequence"/>
</dbReference>
<dbReference type="CDD" id="cd04182">
    <property type="entry name" value="GT_2_like_f"/>
    <property type="match status" value="1"/>
</dbReference>
<dbReference type="EMBL" id="MDDC01000013">
    <property type="protein sequence ID" value="OIQ58659.1"/>
    <property type="molecule type" value="Genomic_DNA"/>
</dbReference>
<dbReference type="GO" id="GO:0016779">
    <property type="term" value="F:nucleotidyltransferase activity"/>
    <property type="evidence" value="ECO:0007669"/>
    <property type="project" value="UniProtKB-ARBA"/>
</dbReference>
<dbReference type="Pfam" id="PF19842">
    <property type="entry name" value="YqeC"/>
    <property type="match status" value="1"/>
</dbReference>
<dbReference type="OrthoDB" id="9797742at2"/>
<feature type="domain" description="MobA-like NTP transferase" evidence="1">
    <location>
        <begin position="262"/>
        <end position="423"/>
    </location>
</feature>
<keyword evidence="2" id="KW-0560">Oxidoreductase</keyword>
<dbReference type="SUPFAM" id="SSF53448">
    <property type="entry name" value="Nucleotide-diphospho-sugar transferases"/>
    <property type="match status" value="1"/>
</dbReference>
<dbReference type="PANTHER" id="PTHR43777:SF1">
    <property type="entry name" value="MOLYBDENUM COFACTOR CYTIDYLYLTRANSFERASE"/>
    <property type="match status" value="1"/>
</dbReference>
<dbReference type="AlphaFoldDB" id="A0A1J5NZ88"/>
<dbReference type="NCBIfam" id="TIGR03310">
    <property type="entry name" value="matur_MocA_YgfJ"/>
    <property type="match status" value="1"/>
</dbReference>
<dbReference type="NCBIfam" id="TIGR03172">
    <property type="entry name" value="selenium cofactor biosynthesis protein YqeC"/>
    <property type="match status" value="1"/>
</dbReference>
<evidence type="ECO:0000313" key="3">
    <source>
        <dbReference type="Proteomes" id="UP000182811"/>
    </source>
</evidence>
<dbReference type="InterPro" id="IPR017587">
    <property type="entry name" value="YqeC"/>
</dbReference>
<accession>A0A1J5NZ88</accession>
<dbReference type="PANTHER" id="PTHR43777">
    <property type="entry name" value="MOLYBDENUM COFACTOR CYTIDYLYLTRANSFERASE"/>
    <property type="match status" value="1"/>
</dbReference>
<name>A0A1J5NZ88_NEOTH</name>
<evidence type="ECO:0000259" key="1">
    <source>
        <dbReference type="Pfam" id="PF12804"/>
    </source>
</evidence>
<proteinExistence type="predicted"/>